<accession>D6WMK7</accession>
<evidence type="ECO:0000313" key="3">
    <source>
        <dbReference type="Proteomes" id="UP000007266"/>
    </source>
</evidence>
<proteinExistence type="predicted"/>
<dbReference type="AlphaFoldDB" id="D6WMK7"/>
<evidence type="ECO:0000256" key="1">
    <source>
        <dbReference type="SAM" id="MobiDB-lite"/>
    </source>
</evidence>
<reference evidence="2 3" key="2">
    <citation type="journal article" date="2010" name="Nucleic Acids Res.">
        <title>BeetleBase in 2010: revisions to provide comprehensive genomic information for Tribolium castaneum.</title>
        <authorList>
            <person name="Kim H.S."/>
            <person name="Murphy T."/>
            <person name="Xia J."/>
            <person name="Caragea D."/>
            <person name="Park Y."/>
            <person name="Beeman R.W."/>
            <person name="Lorenzen M.D."/>
            <person name="Butcher S."/>
            <person name="Manak J.R."/>
            <person name="Brown S.J."/>
        </authorList>
    </citation>
    <scope>GENOME REANNOTATION</scope>
    <source>
        <strain evidence="2 3">Georgia GA2</strain>
    </source>
</reference>
<dbReference type="Proteomes" id="UP000007266">
    <property type="component" value="Linkage group 5"/>
</dbReference>
<sequence>MGNKTSDCGLNLTGEKTDPSYSSSRVTKGPEWLTSVIPDKPEITFQKRGIIGKIFTEHIEEPENYFASLSRISPGAGGVDSSLFPKVFQFESFRDNSGTGKESHISAAHSPGFRRKYASTGGIDDENGALIKDRSL</sequence>
<keyword evidence="3" id="KW-1185">Reference proteome</keyword>
<dbReference type="HOGENOM" id="CLU_1878078_0_0_1"/>
<evidence type="ECO:0000313" key="2">
    <source>
        <dbReference type="EMBL" id="EFA04286.1"/>
    </source>
</evidence>
<gene>
    <name evidence="2" type="primary">GLEAN_14577</name>
    <name evidence="2" type="ORF">TcasGA2_TC014577</name>
</gene>
<feature type="region of interest" description="Disordered" evidence="1">
    <location>
        <begin position="96"/>
        <end position="126"/>
    </location>
</feature>
<name>D6WMK7_TRICA</name>
<reference evidence="2 3" key="1">
    <citation type="journal article" date="2008" name="Nature">
        <title>The genome of the model beetle and pest Tribolium castaneum.</title>
        <authorList>
            <consortium name="Tribolium Genome Sequencing Consortium"/>
            <person name="Richards S."/>
            <person name="Gibbs R.A."/>
            <person name="Weinstock G.M."/>
            <person name="Brown S.J."/>
            <person name="Denell R."/>
            <person name="Beeman R.W."/>
            <person name="Gibbs R."/>
            <person name="Beeman R.W."/>
            <person name="Brown S.J."/>
            <person name="Bucher G."/>
            <person name="Friedrich M."/>
            <person name="Grimmelikhuijzen C.J."/>
            <person name="Klingler M."/>
            <person name="Lorenzen M."/>
            <person name="Richards S."/>
            <person name="Roth S."/>
            <person name="Schroder R."/>
            <person name="Tautz D."/>
            <person name="Zdobnov E.M."/>
            <person name="Muzny D."/>
            <person name="Gibbs R.A."/>
            <person name="Weinstock G.M."/>
            <person name="Attaway T."/>
            <person name="Bell S."/>
            <person name="Buhay C.J."/>
            <person name="Chandrabose M.N."/>
            <person name="Chavez D."/>
            <person name="Clerk-Blankenburg K.P."/>
            <person name="Cree A."/>
            <person name="Dao M."/>
            <person name="Davis C."/>
            <person name="Chacko J."/>
            <person name="Dinh H."/>
            <person name="Dugan-Rocha S."/>
            <person name="Fowler G."/>
            <person name="Garner T.T."/>
            <person name="Garnes J."/>
            <person name="Gnirke A."/>
            <person name="Hawes A."/>
            <person name="Hernandez J."/>
            <person name="Hines S."/>
            <person name="Holder M."/>
            <person name="Hume J."/>
            <person name="Jhangiani S.N."/>
            <person name="Joshi V."/>
            <person name="Khan Z.M."/>
            <person name="Jackson L."/>
            <person name="Kovar C."/>
            <person name="Kowis A."/>
            <person name="Lee S."/>
            <person name="Lewis L.R."/>
            <person name="Margolis J."/>
            <person name="Morgan M."/>
            <person name="Nazareth L.V."/>
            <person name="Nguyen N."/>
            <person name="Okwuonu G."/>
            <person name="Parker D."/>
            <person name="Richards S."/>
            <person name="Ruiz S.J."/>
            <person name="Santibanez J."/>
            <person name="Savard J."/>
            <person name="Scherer S.E."/>
            <person name="Schneider B."/>
            <person name="Sodergren E."/>
            <person name="Tautz D."/>
            <person name="Vattahil S."/>
            <person name="Villasana D."/>
            <person name="White C.S."/>
            <person name="Wright R."/>
            <person name="Park Y."/>
            <person name="Beeman R.W."/>
            <person name="Lord J."/>
            <person name="Oppert B."/>
            <person name="Lorenzen M."/>
            <person name="Brown S."/>
            <person name="Wang L."/>
            <person name="Savard J."/>
            <person name="Tautz D."/>
            <person name="Richards S."/>
            <person name="Weinstock G."/>
            <person name="Gibbs R.A."/>
            <person name="Liu Y."/>
            <person name="Worley K."/>
            <person name="Weinstock G."/>
            <person name="Elsik C.G."/>
            <person name="Reese J.T."/>
            <person name="Elhaik E."/>
            <person name="Landan G."/>
            <person name="Graur D."/>
            <person name="Arensburger P."/>
            <person name="Atkinson P."/>
            <person name="Beeman R.W."/>
            <person name="Beidler J."/>
            <person name="Brown S.J."/>
            <person name="Demuth J.P."/>
            <person name="Drury D.W."/>
            <person name="Du Y.Z."/>
            <person name="Fujiwara H."/>
            <person name="Lorenzen M."/>
            <person name="Maselli V."/>
            <person name="Osanai M."/>
            <person name="Park Y."/>
            <person name="Robertson H.M."/>
            <person name="Tu Z."/>
            <person name="Wang J.J."/>
            <person name="Wang S."/>
            <person name="Richards S."/>
            <person name="Song H."/>
            <person name="Zhang L."/>
            <person name="Sodergren E."/>
            <person name="Werner D."/>
            <person name="Stanke M."/>
            <person name="Morgenstern B."/>
            <person name="Solovyev V."/>
            <person name="Kosarev P."/>
            <person name="Brown G."/>
            <person name="Chen H.C."/>
            <person name="Ermolaeva O."/>
            <person name="Hlavina W."/>
            <person name="Kapustin Y."/>
            <person name="Kiryutin B."/>
            <person name="Kitts P."/>
            <person name="Maglott D."/>
            <person name="Pruitt K."/>
            <person name="Sapojnikov V."/>
            <person name="Souvorov A."/>
            <person name="Mackey A.J."/>
            <person name="Waterhouse R.M."/>
            <person name="Wyder S."/>
            <person name="Zdobnov E.M."/>
            <person name="Zdobnov E.M."/>
            <person name="Wyder S."/>
            <person name="Kriventseva E.V."/>
            <person name="Kadowaki T."/>
            <person name="Bork P."/>
            <person name="Aranda M."/>
            <person name="Bao R."/>
            <person name="Beermann A."/>
            <person name="Berns N."/>
            <person name="Bolognesi R."/>
            <person name="Bonneton F."/>
            <person name="Bopp D."/>
            <person name="Brown S.J."/>
            <person name="Bucher G."/>
            <person name="Butts T."/>
            <person name="Chaumot A."/>
            <person name="Denell R.E."/>
            <person name="Ferrier D.E."/>
            <person name="Friedrich M."/>
            <person name="Gordon C.M."/>
            <person name="Jindra M."/>
            <person name="Klingler M."/>
            <person name="Lan Q."/>
            <person name="Lattorff H.M."/>
            <person name="Laudet V."/>
            <person name="von Levetsow C."/>
            <person name="Liu Z."/>
            <person name="Lutz R."/>
            <person name="Lynch J.A."/>
            <person name="da Fonseca R.N."/>
            <person name="Posnien N."/>
            <person name="Reuter R."/>
            <person name="Roth S."/>
            <person name="Savard J."/>
            <person name="Schinko J.B."/>
            <person name="Schmitt C."/>
            <person name="Schoppmeier M."/>
            <person name="Schroder R."/>
            <person name="Shippy T.D."/>
            <person name="Simonnet F."/>
            <person name="Marques-Souza H."/>
            <person name="Tautz D."/>
            <person name="Tomoyasu Y."/>
            <person name="Trauner J."/>
            <person name="Van der Zee M."/>
            <person name="Vervoort M."/>
            <person name="Wittkopp N."/>
            <person name="Wimmer E.A."/>
            <person name="Yang X."/>
            <person name="Jones A.K."/>
            <person name="Sattelle D.B."/>
            <person name="Ebert P.R."/>
            <person name="Nelson D."/>
            <person name="Scott J.G."/>
            <person name="Beeman R.W."/>
            <person name="Muthukrishnan S."/>
            <person name="Kramer K.J."/>
            <person name="Arakane Y."/>
            <person name="Beeman R.W."/>
            <person name="Zhu Q."/>
            <person name="Hogenkamp D."/>
            <person name="Dixit R."/>
            <person name="Oppert B."/>
            <person name="Jiang H."/>
            <person name="Zou Z."/>
            <person name="Marshall J."/>
            <person name="Elpidina E."/>
            <person name="Vinokurov K."/>
            <person name="Oppert C."/>
            <person name="Zou Z."/>
            <person name="Evans J."/>
            <person name="Lu Z."/>
            <person name="Zhao P."/>
            <person name="Sumathipala N."/>
            <person name="Altincicek B."/>
            <person name="Vilcinskas A."/>
            <person name="Williams M."/>
            <person name="Hultmark D."/>
            <person name="Hetru C."/>
            <person name="Jiang H."/>
            <person name="Grimmelikhuijzen C.J."/>
            <person name="Hauser F."/>
            <person name="Cazzamali G."/>
            <person name="Williamson M."/>
            <person name="Park Y."/>
            <person name="Li B."/>
            <person name="Tanaka Y."/>
            <person name="Predel R."/>
            <person name="Neupert S."/>
            <person name="Schachtner J."/>
            <person name="Verleyen P."/>
            <person name="Raible F."/>
            <person name="Bork P."/>
            <person name="Friedrich M."/>
            <person name="Walden K.K."/>
            <person name="Robertson H.M."/>
            <person name="Angeli S."/>
            <person name="Foret S."/>
            <person name="Bucher G."/>
            <person name="Schuetz S."/>
            <person name="Maleszka R."/>
            <person name="Wimmer E.A."/>
            <person name="Beeman R.W."/>
            <person name="Lorenzen M."/>
            <person name="Tomoyasu Y."/>
            <person name="Miller S.C."/>
            <person name="Grossmann D."/>
            <person name="Bucher G."/>
        </authorList>
    </citation>
    <scope>NUCLEOTIDE SEQUENCE [LARGE SCALE GENOMIC DNA]</scope>
    <source>
        <strain evidence="2 3">Georgia GA2</strain>
    </source>
</reference>
<dbReference type="EMBL" id="KQ971343">
    <property type="protein sequence ID" value="EFA04286.1"/>
    <property type="molecule type" value="Genomic_DNA"/>
</dbReference>
<organism evidence="2 3">
    <name type="scientific">Tribolium castaneum</name>
    <name type="common">Red flour beetle</name>
    <dbReference type="NCBI Taxonomy" id="7070"/>
    <lineage>
        <taxon>Eukaryota</taxon>
        <taxon>Metazoa</taxon>
        <taxon>Ecdysozoa</taxon>
        <taxon>Arthropoda</taxon>
        <taxon>Hexapoda</taxon>
        <taxon>Insecta</taxon>
        <taxon>Pterygota</taxon>
        <taxon>Neoptera</taxon>
        <taxon>Endopterygota</taxon>
        <taxon>Coleoptera</taxon>
        <taxon>Polyphaga</taxon>
        <taxon>Cucujiformia</taxon>
        <taxon>Tenebrionidae</taxon>
        <taxon>Tenebrionidae incertae sedis</taxon>
        <taxon>Tribolium</taxon>
    </lineage>
</organism>
<feature type="region of interest" description="Disordered" evidence="1">
    <location>
        <begin position="1"/>
        <end position="28"/>
    </location>
</feature>
<protein>
    <submittedName>
        <fullName evidence="2">Uncharacterized protein</fullName>
    </submittedName>
</protein>
<dbReference type="InParanoid" id="D6WMK7"/>